<keyword evidence="3" id="KW-0238">DNA-binding</keyword>
<evidence type="ECO:0000313" key="3">
    <source>
        <dbReference type="EMBL" id="KLV08674.1"/>
    </source>
</evidence>
<feature type="signal peptide" evidence="1">
    <location>
        <begin position="1"/>
        <end position="24"/>
    </location>
</feature>
<dbReference type="OrthoDB" id="5455132at2"/>
<proteinExistence type="predicted"/>
<sequence>MKSNTVVILLVALLQIAYASAVFAQQGMTWHGSGGWGHHSAYGMMYDTKTMTEITGEVVSVDRITMMHQMNEGVVLTVKTSEGNISVHLGPVWHLEKQDMKIMPGDKVVIKGSRIIFYDEPALIASEVHKGNDVLVLRDSEGYPVWSGWRRQ</sequence>
<accession>A0A0J1HAG1</accession>
<dbReference type="Proteomes" id="UP000035909">
    <property type="component" value="Unassembled WGS sequence"/>
</dbReference>
<reference evidence="3 4" key="1">
    <citation type="submission" date="2015-05" db="EMBL/GenBank/DDBJ databases">
        <title>Photobacterium galathea sp. nov.</title>
        <authorList>
            <person name="Machado H."/>
            <person name="Gram L."/>
        </authorList>
    </citation>
    <scope>NUCLEOTIDE SEQUENCE [LARGE SCALE GENOMIC DNA]</scope>
    <source>
        <strain evidence="3 4">DSM 22954</strain>
    </source>
</reference>
<dbReference type="GO" id="GO:0003677">
    <property type="term" value="F:DNA binding"/>
    <property type="evidence" value="ECO:0007669"/>
    <property type="project" value="UniProtKB-KW"/>
</dbReference>
<evidence type="ECO:0000256" key="1">
    <source>
        <dbReference type="SAM" id="SignalP"/>
    </source>
</evidence>
<protein>
    <submittedName>
        <fullName evidence="3">DNA-binding protein</fullName>
    </submittedName>
</protein>
<name>A0A0J1HAG1_9GAMM</name>
<feature type="domain" description="Magnetosome protein MamS/MamX" evidence="2">
    <location>
        <begin position="50"/>
        <end position="135"/>
    </location>
</feature>
<feature type="chain" id="PRO_5005252745" evidence="1">
    <location>
        <begin position="25"/>
        <end position="152"/>
    </location>
</feature>
<organism evidence="3 4">
    <name type="scientific">Photobacterium ganghwense</name>
    <dbReference type="NCBI Taxonomy" id="320778"/>
    <lineage>
        <taxon>Bacteria</taxon>
        <taxon>Pseudomonadati</taxon>
        <taxon>Pseudomonadota</taxon>
        <taxon>Gammaproteobacteria</taxon>
        <taxon>Vibrionales</taxon>
        <taxon>Vibrionaceae</taxon>
        <taxon>Photobacterium</taxon>
    </lineage>
</organism>
<dbReference type="RefSeq" id="WP_047885601.1">
    <property type="nucleotide sequence ID" value="NZ_CP071325.1"/>
</dbReference>
<dbReference type="Pfam" id="PF26390">
    <property type="entry name" value="MamS_MamX"/>
    <property type="match status" value="1"/>
</dbReference>
<gene>
    <name evidence="3" type="ORF">ABT57_12655</name>
</gene>
<dbReference type="PATRIC" id="fig|320778.3.peg.2762"/>
<evidence type="ECO:0000313" key="4">
    <source>
        <dbReference type="Proteomes" id="UP000035909"/>
    </source>
</evidence>
<dbReference type="EMBL" id="LDOU01000013">
    <property type="protein sequence ID" value="KLV08674.1"/>
    <property type="molecule type" value="Genomic_DNA"/>
</dbReference>
<dbReference type="AlphaFoldDB" id="A0A0J1HAG1"/>
<keyword evidence="1" id="KW-0732">Signal</keyword>
<evidence type="ECO:0000259" key="2">
    <source>
        <dbReference type="Pfam" id="PF26390"/>
    </source>
</evidence>
<comment type="caution">
    <text evidence="3">The sequence shown here is derived from an EMBL/GenBank/DDBJ whole genome shotgun (WGS) entry which is preliminary data.</text>
</comment>
<dbReference type="InterPro" id="IPR058837">
    <property type="entry name" value="MamS_MamX_dom"/>
</dbReference>
<keyword evidence="4" id="KW-1185">Reference proteome</keyword>